<keyword evidence="4" id="KW-1185">Reference proteome</keyword>
<sequence>MKWIAATVGSPGGHLRGPSKRAGLVKKGVTLISRARRISIPVAGALVAFGVVGASTSASATDPQDVTAKAAVTTADAATAFWTPERLRAAKDRTEDLGNSVKGSGKPSAAEPDGKAGVVPPIGGEAKVTTKSKQVNLPNTVGRVFFTLPGKNPFDPKSWKYCSGTSLQGKYRNVVATAGHCVYDPDSNRFYDNWIFIPSYWDGNQAWEGKTPYGIYPAKWYQAHDDFVVKEDYDYDYAFVNVSSGFKVTWDKGKFTKTPVGRLGDNVGGQGFTWNRSTKVTVFSFGYPAGPHPDGDRPFTGRTMKWCYGKTAPMPAAAKYNLQEHIGIKCGMTAGASGGPLLMNYKSKSRTGLLNGVNSVAWDTDGNDRYDRLSSPYFNSETYDVYKVAANRWTQ</sequence>
<dbReference type="InterPro" id="IPR050966">
    <property type="entry name" value="Glutamyl_endopeptidase"/>
</dbReference>
<comment type="caution">
    <text evidence="3">The sequence shown here is derived from an EMBL/GenBank/DDBJ whole genome shotgun (WGS) entry which is preliminary data.</text>
</comment>
<evidence type="ECO:0000256" key="2">
    <source>
        <dbReference type="SAM" id="MobiDB-lite"/>
    </source>
</evidence>
<name>A0A5M3WY88_9ACTN</name>
<keyword evidence="1" id="KW-0732">Signal</keyword>
<evidence type="ECO:0000256" key="1">
    <source>
        <dbReference type="ARBA" id="ARBA00022729"/>
    </source>
</evidence>
<evidence type="ECO:0000313" key="3">
    <source>
        <dbReference type="EMBL" id="GES13366.1"/>
    </source>
</evidence>
<evidence type="ECO:0000313" key="4">
    <source>
        <dbReference type="Proteomes" id="UP000331127"/>
    </source>
</evidence>
<proteinExistence type="predicted"/>
<dbReference type="EMBL" id="BLAE01000045">
    <property type="protein sequence ID" value="GES13366.1"/>
    <property type="molecule type" value="Genomic_DNA"/>
</dbReference>
<dbReference type="Proteomes" id="UP000331127">
    <property type="component" value="Unassembled WGS sequence"/>
</dbReference>
<dbReference type="PANTHER" id="PTHR15462">
    <property type="entry name" value="SERINE PROTEASE"/>
    <property type="match status" value="1"/>
</dbReference>
<reference evidence="3 4" key="1">
    <citation type="submission" date="2019-10" db="EMBL/GenBank/DDBJ databases">
        <title>Whole genome shotgun sequence of Acrocarpospora macrocephala NBRC 16266.</title>
        <authorList>
            <person name="Ichikawa N."/>
            <person name="Kimura A."/>
            <person name="Kitahashi Y."/>
            <person name="Komaki H."/>
            <person name="Oguchi A."/>
        </authorList>
    </citation>
    <scope>NUCLEOTIDE SEQUENCE [LARGE SCALE GENOMIC DNA]</scope>
    <source>
        <strain evidence="3 4">NBRC 16266</strain>
    </source>
</reference>
<dbReference type="AlphaFoldDB" id="A0A5M3WY88"/>
<gene>
    <name evidence="3" type="ORF">Amac_069630</name>
</gene>
<dbReference type="InterPro" id="IPR043504">
    <property type="entry name" value="Peptidase_S1_PA_chymotrypsin"/>
</dbReference>
<organism evidence="3 4">
    <name type="scientific">Acrocarpospora macrocephala</name>
    <dbReference type="NCBI Taxonomy" id="150177"/>
    <lineage>
        <taxon>Bacteria</taxon>
        <taxon>Bacillati</taxon>
        <taxon>Actinomycetota</taxon>
        <taxon>Actinomycetes</taxon>
        <taxon>Streptosporangiales</taxon>
        <taxon>Streptosporangiaceae</taxon>
        <taxon>Acrocarpospora</taxon>
    </lineage>
</organism>
<dbReference type="Gene3D" id="2.40.10.10">
    <property type="entry name" value="Trypsin-like serine proteases"/>
    <property type="match status" value="2"/>
</dbReference>
<protein>
    <submittedName>
        <fullName evidence="3">Peptidase</fullName>
    </submittedName>
</protein>
<dbReference type="InterPro" id="IPR009003">
    <property type="entry name" value="Peptidase_S1_PA"/>
</dbReference>
<dbReference type="SUPFAM" id="SSF50494">
    <property type="entry name" value="Trypsin-like serine proteases"/>
    <property type="match status" value="1"/>
</dbReference>
<feature type="region of interest" description="Disordered" evidence="2">
    <location>
        <begin position="92"/>
        <end position="121"/>
    </location>
</feature>
<accession>A0A5M3WY88</accession>